<dbReference type="Proteomes" id="UP001622950">
    <property type="component" value="Unassembled WGS sequence"/>
</dbReference>
<name>A0ACC7MQD9_9PSED</name>
<comment type="caution">
    <text evidence="1">The sequence shown here is derived from an EMBL/GenBank/DDBJ whole genome shotgun (WGS) entry which is preliminary data.</text>
</comment>
<accession>A0ACC7MQD9</accession>
<evidence type="ECO:0000313" key="2">
    <source>
        <dbReference type="Proteomes" id="UP001622950"/>
    </source>
</evidence>
<organism evidence="1 2">
    <name type="scientific">Pseudomonas neuropathica</name>
    <dbReference type="NCBI Taxonomy" id="2730425"/>
    <lineage>
        <taxon>Bacteria</taxon>
        <taxon>Pseudomonadati</taxon>
        <taxon>Pseudomonadota</taxon>
        <taxon>Gammaproteobacteria</taxon>
        <taxon>Pseudomonadales</taxon>
        <taxon>Pseudomonadaceae</taxon>
        <taxon>Pseudomonas</taxon>
    </lineage>
</organism>
<proteinExistence type="predicted"/>
<dbReference type="EMBL" id="JBJHQE010000011">
    <property type="protein sequence ID" value="MFK9080744.1"/>
    <property type="molecule type" value="Genomic_DNA"/>
</dbReference>
<evidence type="ECO:0000313" key="1">
    <source>
        <dbReference type="EMBL" id="MFK9080744.1"/>
    </source>
</evidence>
<gene>
    <name evidence="1" type="ORF">ACJEBM_08665</name>
</gene>
<sequence>MKMVTPLLTSLLAVGAWASTSLCANAATPARTFNTSFDCASAREPIEKLICRDSQLAQMDRELQRLYLLALTDAHSVPPPNKVELDQQFWVHARNQCAGTQAKACTIRSYVERAHLLRQGSAIARTKDPSRLTEGPVAYRCTGFNGVLTATFFNAEPGVVYLKWANASVILDQVSNYSGTQYKGKDFRGDYSFWQNGSETLLQMPGSGAMTCTVDPAA</sequence>
<protein>
    <submittedName>
        <fullName evidence="1">MliC family protein</fullName>
    </submittedName>
</protein>
<reference evidence="1" key="1">
    <citation type="submission" date="2024-11" db="EMBL/GenBank/DDBJ databases">
        <authorList>
            <person name="Lucas J.A."/>
        </authorList>
    </citation>
    <scope>NUCLEOTIDE SEQUENCE</scope>
    <source>
        <strain evidence="1">Z 8.8</strain>
    </source>
</reference>
<keyword evidence="2" id="KW-1185">Reference proteome</keyword>